<gene>
    <name evidence="10" type="ORF">HY730_08270</name>
</gene>
<dbReference type="Gene3D" id="3.30.2070.10">
    <property type="entry name" value="Formate dehydrogenase/DMSO reductase"/>
    <property type="match status" value="1"/>
</dbReference>
<evidence type="ECO:0000313" key="11">
    <source>
        <dbReference type="Proteomes" id="UP000772181"/>
    </source>
</evidence>
<dbReference type="InterPro" id="IPR050612">
    <property type="entry name" value="Prok_Mopterin_Oxidored"/>
</dbReference>
<evidence type="ECO:0000256" key="3">
    <source>
        <dbReference type="ARBA" id="ARBA00022505"/>
    </source>
</evidence>
<dbReference type="GO" id="GO:0009061">
    <property type="term" value="P:anaerobic respiration"/>
    <property type="evidence" value="ECO:0007669"/>
    <property type="project" value="TreeGrafter"/>
</dbReference>
<keyword evidence="3" id="KW-0500">Molybdenum</keyword>
<evidence type="ECO:0000259" key="9">
    <source>
        <dbReference type="PROSITE" id="PS51669"/>
    </source>
</evidence>
<evidence type="ECO:0000256" key="6">
    <source>
        <dbReference type="ARBA" id="ARBA00023004"/>
    </source>
</evidence>
<evidence type="ECO:0000256" key="2">
    <source>
        <dbReference type="ARBA" id="ARBA00010312"/>
    </source>
</evidence>
<reference evidence="10" key="1">
    <citation type="submission" date="2020-07" db="EMBL/GenBank/DDBJ databases">
        <title>Huge and variable diversity of episymbiotic CPR bacteria and DPANN archaea in groundwater ecosystems.</title>
        <authorList>
            <person name="He C.Y."/>
            <person name="Keren R."/>
            <person name="Whittaker M."/>
            <person name="Farag I.F."/>
            <person name="Doudna J."/>
            <person name="Cate J.H.D."/>
            <person name="Banfield J.F."/>
        </authorList>
    </citation>
    <scope>NUCLEOTIDE SEQUENCE</scope>
    <source>
        <strain evidence="10">NC_groundwater_1482_Ag_S-0.65um_47_24</strain>
    </source>
</reference>
<accession>A0A933LR36</accession>
<dbReference type="Gene3D" id="3.40.228.10">
    <property type="entry name" value="Dimethylsulfoxide Reductase, domain 2"/>
    <property type="match status" value="1"/>
</dbReference>
<dbReference type="PANTHER" id="PTHR43742">
    <property type="entry name" value="TRIMETHYLAMINE-N-OXIDE REDUCTASE"/>
    <property type="match status" value="1"/>
</dbReference>
<dbReference type="Gene3D" id="2.40.40.20">
    <property type="match status" value="1"/>
</dbReference>
<keyword evidence="7" id="KW-0411">Iron-sulfur</keyword>
<dbReference type="SUPFAM" id="SSF53706">
    <property type="entry name" value="Formate dehydrogenase/DMSO reductase, domains 1-3"/>
    <property type="match status" value="1"/>
</dbReference>
<dbReference type="EMBL" id="JACQWF010000366">
    <property type="protein sequence ID" value="MBI4596354.1"/>
    <property type="molecule type" value="Genomic_DNA"/>
</dbReference>
<dbReference type="InterPro" id="IPR009010">
    <property type="entry name" value="Asp_de-COase-like_dom_sf"/>
</dbReference>
<organism evidence="10 11">
    <name type="scientific">Tectimicrobiota bacterium</name>
    <dbReference type="NCBI Taxonomy" id="2528274"/>
    <lineage>
        <taxon>Bacteria</taxon>
        <taxon>Pseudomonadati</taxon>
        <taxon>Nitrospinota/Tectimicrobiota group</taxon>
        <taxon>Candidatus Tectimicrobiota</taxon>
    </lineage>
</organism>
<dbReference type="GO" id="GO:0051536">
    <property type="term" value="F:iron-sulfur cluster binding"/>
    <property type="evidence" value="ECO:0007669"/>
    <property type="project" value="UniProtKB-KW"/>
</dbReference>
<proteinExistence type="inferred from homology"/>
<evidence type="ECO:0000256" key="7">
    <source>
        <dbReference type="ARBA" id="ARBA00023014"/>
    </source>
</evidence>
<sequence length="743" mass="82155">MTAKTEPVGEERVITTICNSHCGGACILKVHVRDGVITRIETDDGEQPQFRACLRGRAYRQRVYHPERLLFPMKRVGERGEGKFQRVTWDEALETVAGELVRVRDTYGPASILYFSSAGDIHVLHHQPVIHRLLCMLGGYSEPWGFISYEGGQFAAFATYGTIVGTNHTRDDLLNSRLIIMWGWDPVNTIQGTNTTWYLAQAREAGIPMVAVDPRYTDTAATFARRWIPIKPGTDAAMLIAMAYVIVKEKLLDQKFLDSYTIGFDRFKDYILGREDGVAKTPAWAEPITGVSASVIERLAREYATTKPAALISGISPGRSAFGEQYHRAASTLAAMTGNIGLHGGSAADKSWGGEFWGGEVPFMVRSGGRMRSPGNLVGRSAPHRPNTLPARGAGTNSSARVNSGRFADAILKGKDGGYFSDYKLLYLSNTNYLNQVLNVNKTVEAFKTLEFLVVQEQFMTPTAKFADILFPVCTFLERNDFTCGGATPYYGLVNKVIEPLGESKSHLEIGIALAEKLGLTDYNDKTEEEWLRGIVAGFQEVANVPDYDNLKRQGVHKVRLAEPYVAFKKQIEDPANNPFPTPSGKIEIYSQQLADLNNPEIPPIPKYIETWESRNAPLGQKYPLQLITTHLKRRAHSQFANLPWLIELQPQAMLINSADAQARGINDGDMVKVFNDRGEIRILAKVTERIMPGVVDVPQGAWYDPDEKGVDWGGCANVLTRDAISPGGAFCSNTGLVQVEKI</sequence>
<dbReference type="GO" id="GO:0030288">
    <property type="term" value="C:outer membrane-bounded periplasmic space"/>
    <property type="evidence" value="ECO:0007669"/>
    <property type="project" value="TreeGrafter"/>
</dbReference>
<keyword evidence="6" id="KW-0408">Iron</keyword>
<dbReference type="SUPFAM" id="SSF50692">
    <property type="entry name" value="ADC-like"/>
    <property type="match status" value="1"/>
</dbReference>
<dbReference type="GO" id="GO:0030151">
    <property type="term" value="F:molybdenum ion binding"/>
    <property type="evidence" value="ECO:0007669"/>
    <property type="project" value="TreeGrafter"/>
</dbReference>
<dbReference type="PROSITE" id="PS51669">
    <property type="entry name" value="4FE4S_MOW_BIS_MGD"/>
    <property type="match status" value="1"/>
</dbReference>
<keyword evidence="5" id="KW-0560">Oxidoreductase</keyword>
<dbReference type="Proteomes" id="UP000772181">
    <property type="component" value="Unassembled WGS sequence"/>
</dbReference>
<keyword evidence="4" id="KW-0479">Metal-binding</keyword>
<dbReference type="GO" id="GO:0043546">
    <property type="term" value="F:molybdopterin cofactor binding"/>
    <property type="evidence" value="ECO:0007669"/>
    <property type="project" value="InterPro"/>
</dbReference>
<dbReference type="Pfam" id="PF01568">
    <property type="entry name" value="Molydop_binding"/>
    <property type="match status" value="1"/>
</dbReference>
<feature type="region of interest" description="Disordered" evidence="8">
    <location>
        <begin position="379"/>
        <end position="400"/>
    </location>
</feature>
<dbReference type="GO" id="GO:0009055">
    <property type="term" value="F:electron transfer activity"/>
    <property type="evidence" value="ECO:0007669"/>
    <property type="project" value="TreeGrafter"/>
</dbReference>
<dbReference type="Gene3D" id="3.40.50.12440">
    <property type="match status" value="1"/>
</dbReference>
<dbReference type="Pfam" id="PF04879">
    <property type="entry name" value="Molybdop_Fe4S4"/>
    <property type="match status" value="1"/>
</dbReference>
<dbReference type="PANTHER" id="PTHR43742:SF3">
    <property type="entry name" value="DIMETHYL SULFOXIDE REDUCTASE DMSA"/>
    <property type="match status" value="1"/>
</dbReference>
<name>A0A933LR36_UNCTE</name>
<dbReference type="InterPro" id="IPR006656">
    <property type="entry name" value="Mopterin_OxRdtase"/>
</dbReference>
<evidence type="ECO:0000313" key="10">
    <source>
        <dbReference type="EMBL" id="MBI4596354.1"/>
    </source>
</evidence>
<dbReference type="InterPro" id="IPR006655">
    <property type="entry name" value="Mopterin_OxRdtase_prok_CS"/>
</dbReference>
<dbReference type="Pfam" id="PF00384">
    <property type="entry name" value="Molybdopterin"/>
    <property type="match status" value="1"/>
</dbReference>
<dbReference type="InterPro" id="IPR006963">
    <property type="entry name" value="Mopterin_OxRdtase_4Fe-4S_dom"/>
</dbReference>
<evidence type="ECO:0000256" key="1">
    <source>
        <dbReference type="ARBA" id="ARBA00001942"/>
    </source>
</evidence>
<comment type="cofactor">
    <cofactor evidence="1">
        <name>Mo-bis(molybdopterin guanine dinucleotide)</name>
        <dbReference type="ChEBI" id="CHEBI:60539"/>
    </cofactor>
</comment>
<evidence type="ECO:0000256" key="4">
    <source>
        <dbReference type="ARBA" id="ARBA00022723"/>
    </source>
</evidence>
<feature type="domain" description="4Fe-4S Mo/W bis-MGD-type" evidence="9">
    <location>
        <begin position="11"/>
        <end position="67"/>
    </location>
</feature>
<comment type="similarity">
    <text evidence="2">Belongs to the prokaryotic molybdopterin-containing oxidoreductase family.</text>
</comment>
<dbReference type="InterPro" id="IPR006657">
    <property type="entry name" value="MoPterin_dinucl-bd_dom"/>
</dbReference>
<dbReference type="GO" id="GO:0016491">
    <property type="term" value="F:oxidoreductase activity"/>
    <property type="evidence" value="ECO:0007669"/>
    <property type="project" value="UniProtKB-KW"/>
</dbReference>
<dbReference type="PROSITE" id="PS00932">
    <property type="entry name" value="MOLYBDOPTERIN_PROK_3"/>
    <property type="match status" value="1"/>
</dbReference>
<dbReference type="Gene3D" id="3.40.50.740">
    <property type="match status" value="1"/>
</dbReference>
<comment type="caution">
    <text evidence="10">The sequence shown here is derived from an EMBL/GenBank/DDBJ whole genome shotgun (WGS) entry which is preliminary data.</text>
</comment>
<evidence type="ECO:0000256" key="5">
    <source>
        <dbReference type="ARBA" id="ARBA00023002"/>
    </source>
</evidence>
<dbReference type="SMART" id="SM00926">
    <property type="entry name" value="Molybdop_Fe4S4"/>
    <property type="match status" value="1"/>
</dbReference>
<evidence type="ECO:0000256" key="8">
    <source>
        <dbReference type="SAM" id="MobiDB-lite"/>
    </source>
</evidence>
<protein>
    <submittedName>
        <fullName evidence="10">Molybdopterin-dependent oxidoreductase</fullName>
    </submittedName>
</protein>
<dbReference type="AlphaFoldDB" id="A0A933LR36"/>